<evidence type="ECO:0000256" key="6">
    <source>
        <dbReference type="SAM" id="Phobius"/>
    </source>
</evidence>
<evidence type="ECO:0000256" key="2">
    <source>
        <dbReference type="ARBA" id="ARBA00022692"/>
    </source>
</evidence>
<dbReference type="PANTHER" id="PTHR33048:SF47">
    <property type="entry name" value="INTEGRAL MEMBRANE PROTEIN-RELATED"/>
    <property type="match status" value="1"/>
</dbReference>
<sequence length="170" mass="18830">MIAGDMLSIAATTGNPTGPETATVVTETHEYSDKDMIYTKLSWTTTLVYFSITSTTKLSILFMYNRLFSIKELFRRLIIILPGVVIGFWIRCTVTDLANCVLMNGLCEALIDILIILLPIKVVLGLRLNTKQKLASAFVFLRSAFVIVSGLLKAIFGYIPGSRQPSFSKP</sequence>
<feature type="transmembrane region" description="Helical" evidence="6">
    <location>
        <begin position="102"/>
        <end position="126"/>
    </location>
</feature>
<dbReference type="Proteomes" id="UP000224080">
    <property type="component" value="Unassembled WGS sequence"/>
</dbReference>
<dbReference type="AlphaFoldDB" id="A0A2B7WQ02"/>
<reference evidence="8 9" key="1">
    <citation type="submission" date="2017-10" db="EMBL/GenBank/DDBJ databases">
        <title>Comparative genomics in systemic dimorphic fungi from Ajellomycetaceae.</title>
        <authorList>
            <person name="Munoz J.F."/>
            <person name="Mcewen J.G."/>
            <person name="Clay O.K."/>
            <person name="Cuomo C.A."/>
        </authorList>
    </citation>
    <scope>NUCLEOTIDE SEQUENCE [LARGE SCALE GENOMIC DNA]</scope>
    <source>
        <strain evidence="8 9">UAMH130</strain>
    </source>
</reference>
<keyword evidence="9" id="KW-1185">Reference proteome</keyword>
<dbReference type="Pfam" id="PF20684">
    <property type="entry name" value="Fung_rhodopsin"/>
    <property type="match status" value="1"/>
</dbReference>
<dbReference type="STRING" id="2060905.A0A2B7WQ02"/>
<dbReference type="InterPro" id="IPR052337">
    <property type="entry name" value="SAT4-like"/>
</dbReference>
<keyword evidence="3 6" id="KW-1133">Transmembrane helix</keyword>
<keyword evidence="2 6" id="KW-0812">Transmembrane</keyword>
<organism evidence="8 9">
    <name type="scientific">Blastomyces parvus</name>
    <dbReference type="NCBI Taxonomy" id="2060905"/>
    <lineage>
        <taxon>Eukaryota</taxon>
        <taxon>Fungi</taxon>
        <taxon>Dikarya</taxon>
        <taxon>Ascomycota</taxon>
        <taxon>Pezizomycotina</taxon>
        <taxon>Eurotiomycetes</taxon>
        <taxon>Eurotiomycetidae</taxon>
        <taxon>Onygenales</taxon>
        <taxon>Ajellomycetaceae</taxon>
        <taxon>Blastomyces</taxon>
    </lineage>
</organism>
<dbReference type="GO" id="GO:0016020">
    <property type="term" value="C:membrane"/>
    <property type="evidence" value="ECO:0007669"/>
    <property type="project" value="UniProtKB-SubCell"/>
</dbReference>
<protein>
    <recommendedName>
        <fullName evidence="7">Rhodopsin domain-containing protein</fullName>
    </recommendedName>
</protein>
<evidence type="ECO:0000259" key="7">
    <source>
        <dbReference type="Pfam" id="PF20684"/>
    </source>
</evidence>
<dbReference type="OrthoDB" id="10017208at2759"/>
<gene>
    <name evidence="8" type="ORF">GX51_06721</name>
</gene>
<evidence type="ECO:0000313" key="8">
    <source>
        <dbReference type="EMBL" id="PGG98580.1"/>
    </source>
</evidence>
<feature type="domain" description="Rhodopsin" evidence="7">
    <location>
        <begin position="32"/>
        <end position="101"/>
    </location>
</feature>
<evidence type="ECO:0000256" key="3">
    <source>
        <dbReference type="ARBA" id="ARBA00022989"/>
    </source>
</evidence>
<dbReference type="EMBL" id="PDNC01000117">
    <property type="protein sequence ID" value="PGG98580.1"/>
    <property type="molecule type" value="Genomic_DNA"/>
</dbReference>
<evidence type="ECO:0000256" key="1">
    <source>
        <dbReference type="ARBA" id="ARBA00004141"/>
    </source>
</evidence>
<accession>A0A2B7WQ02</accession>
<comment type="subcellular location">
    <subcellularLocation>
        <location evidence="1">Membrane</location>
        <topology evidence="1">Multi-pass membrane protein</topology>
    </subcellularLocation>
</comment>
<name>A0A2B7WQ02_9EURO</name>
<evidence type="ECO:0000256" key="5">
    <source>
        <dbReference type="ARBA" id="ARBA00038359"/>
    </source>
</evidence>
<dbReference type="PANTHER" id="PTHR33048">
    <property type="entry name" value="PTH11-LIKE INTEGRAL MEMBRANE PROTEIN (AFU_ORTHOLOGUE AFUA_5G11245)"/>
    <property type="match status" value="1"/>
</dbReference>
<proteinExistence type="inferred from homology"/>
<feature type="transmembrane region" description="Helical" evidence="6">
    <location>
        <begin position="73"/>
        <end position="90"/>
    </location>
</feature>
<keyword evidence="4 6" id="KW-0472">Membrane</keyword>
<dbReference type="InterPro" id="IPR049326">
    <property type="entry name" value="Rhodopsin_dom_fungi"/>
</dbReference>
<evidence type="ECO:0000313" key="9">
    <source>
        <dbReference type="Proteomes" id="UP000224080"/>
    </source>
</evidence>
<evidence type="ECO:0000256" key="4">
    <source>
        <dbReference type="ARBA" id="ARBA00023136"/>
    </source>
</evidence>
<comment type="similarity">
    <text evidence="5">Belongs to the SAT4 family.</text>
</comment>
<comment type="caution">
    <text evidence="8">The sequence shown here is derived from an EMBL/GenBank/DDBJ whole genome shotgun (WGS) entry which is preliminary data.</text>
</comment>
<feature type="transmembrane region" description="Helical" evidence="6">
    <location>
        <begin position="138"/>
        <end position="159"/>
    </location>
</feature>
<feature type="transmembrane region" description="Helical" evidence="6">
    <location>
        <begin position="41"/>
        <end position="61"/>
    </location>
</feature>